<gene>
    <name evidence="1" type="ORF">MNBD_GAMMA22-2786</name>
</gene>
<name>A0A3B0ZW95_9ZZZZ</name>
<sequence length="110" mass="12059">MIRNLLAVDGVMVICSFRDDGAFVEGHGTMDETQMIGLTSFAHDYKRIIQGNSDQLSMFTQMSGWTPPGAWIVRGPDTSVCSVGNVVCVINNNEASLNELMKELTDIAHH</sequence>
<evidence type="ECO:0000313" key="1">
    <source>
        <dbReference type="EMBL" id="VAW91627.1"/>
    </source>
</evidence>
<accession>A0A3B0ZW95</accession>
<dbReference type="AlphaFoldDB" id="A0A3B0ZW95"/>
<dbReference type="Pfam" id="PF09941">
    <property type="entry name" value="DUF2173"/>
    <property type="match status" value="1"/>
</dbReference>
<evidence type="ECO:0008006" key="2">
    <source>
        <dbReference type="Google" id="ProtNLM"/>
    </source>
</evidence>
<dbReference type="InterPro" id="IPR018685">
    <property type="entry name" value="DUF2173"/>
</dbReference>
<organism evidence="1">
    <name type="scientific">hydrothermal vent metagenome</name>
    <dbReference type="NCBI Taxonomy" id="652676"/>
    <lineage>
        <taxon>unclassified sequences</taxon>
        <taxon>metagenomes</taxon>
        <taxon>ecological metagenomes</taxon>
    </lineage>
</organism>
<proteinExistence type="predicted"/>
<protein>
    <recommendedName>
        <fullName evidence="2">DUF2173 family protein</fullName>
    </recommendedName>
</protein>
<dbReference type="EMBL" id="UOFS01000006">
    <property type="protein sequence ID" value="VAW91627.1"/>
    <property type="molecule type" value="Genomic_DNA"/>
</dbReference>
<reference evidence="1" key="1">
    <citation type="submission" date="2018-06" db="EMBL/GenBank/DDBJ databases">
        <authorList>
            <person name="Zhirakovskaya E."/>
        </authorList>
    </citation>
    <scope>NUCLEOTIDE SEQUENCE</scope>
</reference>